<organism evidence="1 2">
    <name type="scientific">Stenotrophomonas cyclobalanopsidis</name>
    <dbReference type="NCBI Taxonomy" id="2771362"/>
    <lineage>
        <taxon>Bacteria</taxon>
        <taxon>Pseudomonadati</taxon>
        <taxon>Pseudomonadota</taxon>
        <taxon>Gammaproteobacteria</taxon>
        <taxon>Lysobacterales</taxon>
        <taxon>Lysobacteraceae</taxon>
        <taxon>Stenotrophomonas</taxon>
    </lineage>
</organism>
<sequence length="107" mass="11829">MSERDFLRQMDATIHGALAIAGMVSTATVKSEKTGVVTEGVRVYVDRDVETIGDLQQFVSGRVEVVYLRADVDPDQGDRVEVDGEAFVNVKKLSDDGSRSRWLVRRG</sequence>
<keyword evidence="2" id="KW-1185">Reference proteome</keyword>
<dbReference type="InterPro" id="IPR008018">
    <property type="entry name" value="Phage_tail_attach_FII"/>
</dbReference>
<protein>
    <submittedName>
        <fullName evidence="1">Uncharacterized protein</fullName>
    </submittedName>
</protein>
<dbReference type="RefSeq" id="WP_150453590.1">
    <property type="nucleotide sequence ID" value="NZ_VYKI01000003.1"/>
</dbReference>
<comment type="caution">
    <text evidence="1">The sequence shown here is derived from an EMBL/GenBank/DDBJ whole genome shotgun (WGS) entry which is preliminary data.</text>
</comment>
<dbReference type="EMBL" id="VYKI01000003">
    <property type="protein sequence ID" value="KAA9003484.1"/>
    <property type="molecule type" value="Genomic_DNA"/>
</dbReference>
<accession>A0ABQ6T4J7</accession>
<evidence type="ECO:0000313" key="2">
    <source>
        <dbReference type="Proteomes" id="UP000326367"/>
    </source>
</evidence>
<name>A0ABQ6T4J7_9GAMM</name>
<gene>
    <name evidence="1" type="ORF">FJU31_04055</name>
</gene>
<reference evidence="1 2" key="1">
    <citation type="journal article" date="2020" name="Antonie Van Leeuwenhoek">
        <title>Stenotrophomonas cyclobalanopsidis sp. nov., isolated from the leaf spot disease of Cyclobalanopsis patelliformis.</title>
        <authorList>
            <person name="Bian D.R."/>
            <person name="Xue H."/>
            <person name="Piao C.G."/>
            <person name="Li Y."/>
        </authorList>
    </citation>
    <scope>NUCLEOTIDE SEQUENCE [LARGE SCALE GENOMIC DNA]</scope>
    <source>
        <strain evidence="1 2">TPQG1-4</strain>
    </source>
</reference>
<proteinExistence type="predicted"/>
<dbReference type="Proteomes" id="UP000326367">
    <property type="component" value="Unassembled WGS sequence"/>
</dbReference>
<evidence type="ECO:0000313" key="1">
    <source>
        <dbReference type="EMBL" id="KAA9003484.1"/>
    </source>
</evidence>
<dbReference type="Pfam" id="PF05354">
    <property type="entry name" value="Phage_attach"/>
    <property type="match status" value="1"/>
</dbReference>